<dbReference type="AlphaFoldDB" id="X1GJW8"/>
<organism evidence="1">
    <name type="scientific">marine sediment metagenome</name>
    <dbReference type="NCBI Taxonomy" id="412755"/>
    <lineage>
        <taxon>unclassified sequences</taxon>
        <taxon>metagenomes</taxon>
        <taxon>ecological metagenomes</taxon>
    </lineage>
</organism>
<comment type="caution">
    <text evidence="1">The sequence shown here is derived from an EMBL/GenBank/DDBJ whole genome shotgun (WGS) entry which is preliminary data.</text>
</comment>
<proteinExistence type="predicted"/>
<protein>
    <submittedName>
        <fullName evidence="1">Uncharacterized protein</fullName>
    </submittedName>
</protein>
<dbReference type="EMBL" id="BARU01018584">
    <property type="protein sequence ID" value="GAH58221.1"/>
    <property type="molecule type" value="Genomic_DNA"/>
</dbReference>
<evidence type="ECO:0000313" key="1">
    <source>
        <dbReference type="EMBL" id="GAH58221.1"/>
    </source>
</evidence>
<reference evidence="1" key="1">
    <citation type="journal article" date="2014" name="Front. Microbiol.">
        <title>High frequency of phylogenetically diverse reductive dehalogenase-homologous genes in deep subseafloor sedimentary metagenomes.</title>
        <authorList>
            <person name="Kawai M."/>
            <person name="Futagami T."/>
            <person name="Toyoda A."/>
            <person name="Takaki Y."/>
            <person name="Nishi S."/>
            <person name="Hori S."/>
            <person name="Arai W."/>
            <person name="Tsubouchi T."/>
            <person name="Morono Y."/>
            <person name="Uchiyama I."/>
            <person name="Ito T."/>
            <person name="Fujiyama A."/>
            <person name="Inagaki F."/>
            <person name="Takami H."/>
        </authorList>
    </citation>
    <scope>NUCLEOTIDE SEQUENCE</scope>
    <source>
        <strain evidence="1">Expedition CK06-06</strain>
    </source>
</reference>
<accession>X1GJW8</accession>
<gene>
    <name evidence="1" type="ORF">S03H2_30711</name>
</gene>
<sequence>MKLHIPIKYQEKPEYPTVNEIMEFTESYRLNFMPLPDPDKAWHKFEHSRSIEVLVIGGLRRFFLIYSYPPAGFEVAKPEEVPDLDLWRGWILKYLGPGSGYKLDTSTERDGEAEFKRRKTELGY</sequence>
<name>X1GJW8_9ZZZZ</name>